<dbReference type="EMBL" id="DWVS01000132">
    <property type="protein sequence ID" value="HJC87407.1"/>
    <property type="molecule type" value="Genomic_DNA"/>
</dbReference>
<dbReference type="InterPro" id="IPR003660">
    <property type="entry name" value="HAMP_dom"/>
</dbReference>
<keyword evidence="2" id="KW-1003">Cell membrane</keyword>
<keyword evidence="5 14" id="KW-0812">Transmembrane</keyword>
<keyword evidence="3" id="KW-0597">Phosphoprotein</keyword>
<evidence type="ECO:0000256" key="14">
    <source>
        <dbReference type="SAM" id="Phobius"/>
    </source>
</evidence>
<feature type="region of interest" description="Disordered" evidence="13">
    <location>
        <begin position="363"/>
        <end position="393"/>
    </location>
</feature>
<dbReference type="InterPro" id="IPR036890">
    <property type="entry name" value="HATPase_C_sf"/>
</dbReference>
<dbReference type="PROSITE" id="PS50885">
    <property type="entry name" value="HAMP"/>
    <property type="match status" value="1"/>
</dbReference>
<dbReference type="Gene3D" id="6.10.340.10">
    <property type="match status" value="1"/>
</dbReference>
<feature type="coiled-coil region" evidence="12">
    <location>
        <begin position="139"/>
        <end position="166"/>
    </location>
</feature>
<evidence type="ECO:0000256" key="11">
    <source>
        <dbReference type="ARBA" id="ARBA00023136"/>
    </source>
</evidence>
<evidence type="ECO:0000256" key="12">
    <source>
        <dbReference type="SAM" id="Coils"/>
    </source>
</evidence>
<evidence type="ECO:0000256" key="4">
    <source>
        <dbReference type="ARBA" id="ARBA00022679"/>
    </source>
</evidence>
<comment type="subcellular location">
    <subcellularLocation>
        <location evidence="1">Cell membrane</location>
        <topology evidence="1">Multi-pass membrane protein</topology>
    </subcellularLocation>
</comment>
<keyword evidence="4" id="KW-0808">Transferase</keyword>
<evidence type="ECO:0000259" key="15">
    <source>
        <dbReference type="PROSITE" id="PS50885"/>
    </source>
</evidence>
<feature type="domain" description="HAMP" evidence="15">
    <location>
        <begin position="97"/>
        <end position="151"/>
    </location>
</feature>
<keyword evidence="11 14" id="KW-0472">Membrane</keyword>
<evidence type="ECO:0000256" key="9">
    <source>
        <dbReference type="ARBA" id="ARBA00022989"/>
    </source>
</evidence>
<feature type="transmembrane region" description="Helical" evidence="14">
    <location>
        <begin position="75"/>
        <end position="95"/>
    </location>
</feature>
<dbReference type="GO" id="GO:0005886">
    <property type="term" value="C:plasma membrane"/>
    <property type="evidence" value="ECO:0007669"/>
    <property type="project" value="UniProtKB-SubCell"/>
</dbReference>
<dbReference type="Proteomes" id="UP000823922">
    <property type="component" value="Unassembled WGS sequence"/>
</dbReference>
<dbReference type="Pfam" id="PF02518">
    <property type="entry name" value="HATPase_c"/>
    <property type="match status" value="1"/>
</dbReference>
<sequence length="393" mass="45013">MKRLWGLRGRLIVLLIVLMIVPLLIFTLLFQRRLVRIMKEDQSAAAGRYESEEVGEGERTELLEEYGRELYELRVLFWGMAGVVVLLVFVFILFVTRPLIISVDRILDGMKRVENGDYSVRLTMNRGASMEMREIIEGFNSMTEQAEQLLAQVRKAAEEQKNAEISALEAQIDPHFLYNTLDTINWKAIAREEYEISEMVGDLGDILRYAIKDAGGITTLGKEIVWLKKYIRLQQEKLGYEVQIFCDISSEAAGAGMHKMLLQPLVENSIRHGLEAKLRQPILVITGLVRENMLHVTIGDNGRGMEPEMVRILNEKNYHRRNHFGIENVRKRLTLYYGEAAGLSFESRKGQYTRVTLRLPMMEGEKIENNNRGRRGSDPGRDGGDSEEAESFL</sequence>
<evidence type="ECO:0000313" key="17">
    <source>
        <dbReference type="Proteomes" id="UP000823922"/>
    </source>
</evidence>
<evidence type="ECO:0000256" key="3">
    <source>
        <dbReference type="ARBA" id="ARBA00022553"/>
    </source>
</evidence>
<organism evidence="16 17">
    <name type="scientific">Candidatus Eisenbergiella intestinigallinarum</name>
    <dbReference type="NCBI Taxonomy" id="2838549"/>
    <lineage>
        <taxon>Bacteria</taxon>
        <taxon>Bacillati</taxon>
        <taxon>Bacillota</taxon>
        <taxon>Clostridia</taxon>
        <taxon>Lachnospirales</taxon>
        <taxon>Lachnospiraceae</taxon>
        <taxon>Eisenbergiella</taxon>
    </lineage>
</organism>
<name>A0A9D2QKU2_9FIRM</name>
<keyword evidence="10" id="KW-0902">Two-component regulatory system</keyword>
<evidence type="ECO:0000256" key="13">
    <source>
        <dbReference type="SAM" id="MobiDB-lite"/>
    </source>
</evidence>
<dbReference type="AlphaFoldDB" id="A0A9D2QKU2"/>
<protein>
    <submittedName>
        <fullName evidence="16">Sensor histidine kinase</fullName>
    </submittedName>
</protein>
<evidence type="ECO:0000256" key="2">
    <source>
        <dbReference type="ARBA" id="ARBA00022475"/>
    </source>
</evidence>
<feature type="transmembrane region" description="Helical" evidence="14">
    <location>
        <begin position="12"/>
        <end position="30"/>
    </location>
</feature>
<keyword evidence="8" id="KW-0067">ATP-binding</keyword>
<evidence type="ECO:0000256" key="5">
    <source>
        <dbReference type="ARBA" id="ARBA00022692"/>
    </source>
</evidence>
<evidence type="ECO:0000256" key="1">
    <source>
        <dbReference type="ARBA" id="ARBA00004651"/>
    </source>
</evidence>
<proteinExistence type="predicted"/>
<dbReference type="Pfam" id="PF06580">
    <property type="entry name" value="His_kinase"/>
    <property type="match status" value="1"/>
</dbReference>
<gene>
    <name evidence="16" type="ORF">H9926_05255</name>
</gene>
<comment type="caution">
    <text evidence="16">The sequence shown here is derived from an EMBL/GenBank/DDBJ whole genome shotgun (WGS) entry which is preliminary data.</text>
</comment>
<dbReference type="GO" id="GO:0005524">
    <property type="term" value="F:ATP binding"/>
    <property type="evidence" value="ECO:0007669"/>
    <property type="project" value="UniProtKB-KW"/>
</dbReference>
<dbReference type="CDD" id="cd06225">
    <property type="entry name" value="HAMP"/>
    <property type="match status" value="1"/>
</dbReference>
<accession>A0A9D2QKU2</accession>
<evidence type="ECO:0000313" key="16">
    <source>
        <dbReference type="EMBL" id="HJC87407.1"/>
    </source>
</evidence>
<dbReference type="InterPro" id="IPR003594">
    <property type="entry name" value="HATPase_dom"/>
</dbReference>
<keyword evidence="7 16" id="KW-0418">Kinase</keyword>
<keyword evidence="9 14" id="KW-1133">Transmembrane helix</keyword>
<dbReference type="PANTHER" id="PTHR34220:SF11">
    <property type="entry name" value="SENSOR PROTEIN KINASE HPTS"/>
    <property type="match status" value="1"/>
</dbReference>
<reference evidence="16" key="1">
    <citation type="journal article" date="2021" name="PeerJ">
        <title>Extensive microbial diversity within the chicken gut microbiome revealed by metagenomics and culture.</title>
        <authorList>
            <person name="Gilroy R."/>
            <person name="Ravi A."/>
            <person name="Getino M."/>
            <person name="Pursley I."/>
            <person name="Horton D.L."/>
            <person name="Alikhan N.F."/>
            <person name="Baker D."/>
            <person name="Gharbi K."/>
            <person name="Hall N."/>
            <person name="Watson M."/>
            <person name="Adriaenssens E.M."/>
            <person name="Foster-Nyarko E."/>
            <person name="Jarju S."/>
            <person name="Secka A."/>
            <person name="Antonio M."/>
            <person name="Oren A."/>
            <person name="Chaudhuri R.R."/>
            <person name="La Ragione R."/>
            <person name="Hildebrand F."/>
            <person name="Pallen M.J."/>
        </authorList>
    </citation>
    <scope>NUCLEOTIDE SEQUENCE</scope>
    <source>
        <strain evidence="16">ChiBcec1-1630</strain>
    </source>
</reference>
<dbReference type="SMART" id="SM00304">
    <property type="entry name" value="HAMP"/>
    <property type="match status" value="1"/>
</dbReference>
<feature type="compositionally biased region" description="Basic and acidic residues" evidence="13">
    <location>
        <begin position="363"/>
        <end position="384"/>
    </location>
</feature>
<dbReference type="GO" id="GO:0000155">
    <property type="term" value="F:phosphorelay sensor kinase activity"/>
    <property type="evidence" value="ECO:0007669"/>
    <property type="project" value="InterPro"/>
</dbReference>
<evidence type="ECO:0000256" key="6">
    <source>
        <dbReference type="ARBA" id="ARBA00022741"/>
    </source>
</evidence>
<keyword evidence="6" id="KW-0547">Nucleotide-binding</keyword>
<evidence type="ECO:0000256" key="8">
    <source>
        <dbReference type="ARBA" id="ARBA00022840"/>
    </source>
</evidence>
<dbReference type="SUPFAM" id="SSF55874">
    <property type="entry name" value="ATPase domain of HSP90 chaperone/DNA topoisomerase II/histidine kinase"/>
    <property type="match status" value="1"/>
</dbReference>
<reference evidence="16" key="2">
    <citation type="submission" date="2021-04" db="EMBL/GenBank/DDBJ databases">
        <authorList>
            <person name="Gilroy R."/>
        </authorList>
    </citation>
    <scope>NUCLEOTIDE SEQUENCE</scope>
    <source>
        <strain evidence="16">ChiBcec1-1630</strain>
    </source>
</reference>
<evidence type="ECO:0000256" key="10">
    <source>
        <dbReference type="ARBA" id="ARBA00023012"/>
    </source>
</evidence>
<keyword evidence="12" id="KW-0175">Coiled coil</keyword>
<dbReference type="SMART" id="SM00387">
    <property type="entry name" value="HATPase_c"/>
    <property type="match status" value="1"/>
</dbReference>
<dbReference type="InterPro" id="IPR010559">
    <property type="entry name" value="Sig_transdc_His_kin_internal"/>
</dbReference>
<dbReference type="InterPro" id="IPR050640">
    <property type="entry name" value="Bact_2-comp_sensor_kinase"/>
</dbReference>
<evidence type="ECO:0000256" key="7">
    <source>
        <dbReference type="ARBA" id="ARBA00022777"/>
    </source>
</evidence>
<dbReference type="Gene3D" id="3.30.565.10">
    <property type="entry name" value="Histidine kinase-like ATPase, C-terminal domain"/>
    <property type="match status" value="1"/>
</dbReference>
<dbReference type="PANTHER" id="PTHR34220">
    <property type="entry name" value="SENSOR HISTIDINE KINASE YPDA"/>
    <property type="match status" value="1"/>
</dbReference>